<keyword evidence="1 6" id="KW-0575">Peroxidase</keyword>
<comment type="similarity">
    <text evidence="6">Belongs to the peroxiredoxin family. Prx5 subfamily.</text>
</comment>
<dbReference type="GO" id="GO:0045454">
    <property type="term" value="P:cell redox homeostasis"/>
    <property type="evidence" value="ECO:0007669"/>
    <property type="project" value="TreeGrafter"/>
</dbReference>
<evidence type="ECO:0000256" key="4">
    <source>
        <dbReference type="ARBA" id="ARBA00023284"/>
    </source>
</evidence>
<dbReference type="EC" id="1.11.1.27" evidence="6"/>
<name>A0A1H4DTL5_9RHOB</name>
<dbReference type="RefSeq" id="WP_093254782.1">
    <property type="nucleotide sequence ID" value="NZ_FNQM01000011.1"/>
</dbReference>
<dbReference type="AlphaFoldDB" id="A0A1H4DTL5"/>
<dbReference type="FunFam" id="3.40.30.10:FF:000020">
    <property type="entry name" value="Peroxiredoxin"/>
    <property type="match status" value="1"/>
</dbReference>
<keyword evidence="2 6" id="KW-0049">Antioxidant</keyword>
<dbReference type="InterPro" id="IPR013766">
    <property type="entry name" value="Thioredoxin_domain"/>
</dbReference>
<protein>
    <recommendedName>
        <fullName evidence="6">Glutathione-dependent peroxiredoxin</fullName>
        <ecNumber evidence="6">1.11.1.27</ecNumber>
    </recommendedName>
</protein>
<comment type="catalytic activity">
    <reaction evidence="6">
        <text>a hydroperoxide + 2 glutathione = an alcohol + glutathione disulfide + H2O</text>
        <dbReference type="Rhea" id="RHEA:62632"/>
        <dbReference type="ChEBI" id="CHEBI:15377"/>
        <dbReference type="ChEBI" id="CHEBI:30879"/>
        <dbReference type="ChEBI" id="CHEBI:35924"/>
        <dbReference type="ChEBI" id="CHEBI:57925"/>
        <dbReference type="ChEBI" id="CHEBI:58297"/>
        <dbReference type="EC" id="1.11.1.27"/>
    </reaction>
</comment>
<evidence type="ECO:0000313" key="9">
    <source>
        <dbReference type="Proteomes" id="UP000198703"/>
    </source>
</evidence>
<accession>A0A1H4DTL5</accession>
<gene>
    <name evidence="8" type="ORF">SAMN05444370_11130</name>
</gene>
<evidence type="ECO:0000256" key="5">
    <source>
        <dbReference type="PIRSR" id="PIRSR637944-1"/>
    </source>
</evidence>
<evidence type="ECO:0000313" key="8">
    <source>
        <dbReference type="EMBL" id="SEA75946.1"/>
    </source>
</evidence>
<dbReference type="STRING" id="89524.SAMN05444370_11130"/>
<dbReference type="GO" id="GO:0005737">
    <property type="term" value="C:cytoplasm"/>
    <property type="evidence" value="ECO:0007669"/>
    <property type="project" value="TreeGrafter"/>
</dbReference>
<dbReference type="InterPro" id="IPR037944">
    <property type="entry name" value="PRX5-like"/>
</dbReference>
<evidence type="ECO:0000256" key="3">
    <source>
        <dbReference type="ARBA" id="ARBA00023002"/>
    </source>
</evidence>
<organism evidence="8 9">
    <name type="scientific">Rubrimonas cliftonensis</name>
    <dbReference type="NCBI Taxonomy" id="89524"/>
    <lineage>
        <taxon>Bacteria</taxon>
        <taxon>Pseudomonadati</taxon>
        <taxon>Pseudomonadota</taxon>
        <taxon>Alphaproteobacteria</taxon>
        <taxon>Rhodobacterales</taxon>
        <taxon>Paracoccaceae</taxon>
        <taxon>Rubrimonas</taxon>
    </lineage>
</organism>
<dbReference type="Proteomes" id="UP000198703">
    <property type="component" value="Unassembled WGS sequence"/>
</dbReference>
<reference evidence="8" key="1">
    <citation type="submission" date="2016-10" db="EMBL/GenBank/DDBJ databases">
        <authorList>
            <person name="de Groot N.N."/>
        </authorList>
    </citation>
    <scope>NUCLEOTIDE SEQUENCE [LARGE SCALE GENOMIC DNA]</scope>
    <source>
        <strain evidence="8">DSM 15345</strain>
    </source>
</reference>
<dbReference type="PANTHER" id="PTHR10430">
    <property type="entry name" value="PEROXIREDOXIN"/>
    <property type="match status" value="1"/>
</dbReference>
<sequence>MTITAGDTLPAATFKTFSSEGIRDVPGAELFGSGRTVLFAVPGAYTPTCSERHMPGFVANVAQLKAKGVDRIVCVSVNDPFVMNAWGKATGATEAGVLLVADPEAAFTRALGLEFDGSGAGLGVRSKRYAMVVENGAVSSVAVEDSPGDAERSTAEAVLATL</sequence>
<dbReference type="GO" id="GO:0034599">
    <property type="term" value="P:cellular response to oxidative stress"/>
    <property type="evidence" value="ECO:0007669"/>
    <property type="project" value="InterPro"/>
</dbReference>
<dbReference type="InterPro" id="IPR013740">
    <property type="entry name" value="Redoxin"/>
</dbReference>
<feature type="active site" description="Cysteine sulfenic acid (-SOH) intermediate" evidence="5">
    <location>
        <position position="49"/>
    </location>
</feature>
<comment type="function">
    <text evidence="6">Thiol-specific peroxidase that catalyzes the reduction of hydrogen peroxide and organic hydroperoxides to water and alcohols, respectively. Plays a role in cell protection against oxidative stress by detoxifying peroxides.</text>
</comment>
<dbReference type="InterPro" id="IPR036249">
    <property type="entry name" value="Thioredoxin-like_sf"/>
</dbReference>
<evidence type="ECO:0000256" key="1">
    <source>
        <dbReference type="ARBA" id="ARBA00022559"/>
    </source>
</evidence>
<evidence type="ECO:0000256" key="6">
    <source>
        <dbReference type="RuleBase" id="RU366011"/>
    </source>
</evidence>
<dbReference type="Pfam" id="PF08534">
    <property type="entry name" value="Redoxin"/>
    <property type="match status" value="1"/>
</dbReference>
<keyword evidence="3 6" id="KW-0560">Oxidoreductase</keyword>
<dbReference type="GO" id="GO:0042744">
    <property type="term" value="P:hydrogen peroxide catabolic process"/>
    <property type="evidence" value="ECO:0007669"/>
    <property type="project" value="TreeGrafter"/>
</dbReference>
<dbReference type="PANTHER" id="PTHR10430:SF16">
    <property type="entry name" value="PEROXIREDOXIN-5, MITOCHONDRIAL"/>
    <property type="match status" value="1"/>
</dbReference>
<dbReference type="EMBL" id="FNQM01000011">
    <property type="protein sequence ID" value="SEA75946.1"/>
    <property type="molecule type" value="Genomic_DNA"/>
</dbReference>
<evidence type="ECO:0000259" key="7">
    <source>
        <dbReference type="PROSITE" id="PS51352"/>
    </source>
</evidence>
<proteinExistence type="inferred from homology"/>
<evidence type="ECO:0000256" key="2">
    <source>
        <dbReference type="ARBA" id="ARBA00022862"/>
    </source>
</evidence>
<keyword evidence="9" id="KW-1185">Reference proteome</keyword>
<dbReference type="GO" id="GO:0008379">
    <property type="term" value="F:thioredoxin peroxidase activity"/>
    <property type="evidence" value="ECO:0007669"/>
    <property type="project" value="InterPro"/>
</dbReference>
<dbReference type="Gene3D" id="3.40.30.10">
    <property type="entry name" value="Glutaredoxin"/>
    <property type="match status" value="1"/>
</dbReference>
<keyword evidence="4 6" id="KW-0676">Redox-active center</keyword>
<dbReference type="CDD" id="cd03013">
    <property type="entry name" value="PRX5_like"/>
    <property type="match status" value="1"/>
</dbReference>
<dbReference type="PROSITE" id="PS51352">
    <property type="entry name" value="THIOREDOXIN_2"/>
    <property type="match status" value="1"/>
</dbReference>
<dbReference type="SUPFAM" id="SSF52833">
    <property type="entry name" value="Thioredoxin-like"/>
    <property type="match status" value="1"/>
</dbReference>
<feature type="domain" description="Thioredoxin" evidence="7">
    <location>
        <begin position="3"/>
        <end position="162"/>
    </location>
</feature>
<dbReference type="OrthoDB" id="9800621at2"/>